<protein>
    <submittedName>
        <fullName evidence="2">Uncharacterized protein</fullName>
    </submittedName>
</protein>
<reference evidence="2 3" key="1">
    <citation type="submission" date="2019-06" db="EMBL/GenBank/DDBJ databases">
        <authorList>
            <person name="Livingstone P."/>
            <person name="Whitworth D."/>
        </authorList>
    </citation>
    <scope>NUCLEOTIDE SEQUENCE [LARGE SCALE GENOMIC DNA]</scope>
    <source>
        <strain evidence="2 3">AM401</strain>
    </source>
</reference>
<feature type="compositionally biased region" description="Basic and acidic residues" evidence="1">
    <location>
        <begin position="51"/>
        <end position="73"/>
    </location>
</feature>
<feature type="region of interest" description="Disordered" evidence="1">
    <location>
        <begin position="44"/>
        <end position="107"/>
    </location>
</feature>
<feature type="compositionally biased region" description="Low complexity" evidence="1">
    <location>
        <begin position="74"/>
        <end position="86"/>
    </location>
</feature>
<name>A0A540WJC4_9BACT</name>
<evidence type="ECO:0000313" key="3">
    <source>
        <dbReference type="Proteomes" id="UP000315369"/>
    </source>
</evidence>
<evidence type="ECO:0000313" key="2">
    <source>
        <dbReference type="EMBL" id="TQF08544.1"/>
    </source>
</evidence>
<dbReference type="AlphaFoldDB" id="A0A540WJC4"/>
<sequence length="107" mass="11399">MVATDGIEALQKISEYLDGGQPVPNIIVTGGKPFALTGPQAKELLATSPARKGESAKKEVEKEGRSRSDREAATARIAEASRRASAVVQEQAARMQKPPERDAGLTR</sequence>
<accession>A0A540WJC4</accession>
<organism evidence="2 3">
    <name type="scientific">Myxococcus llanfairpwllgwyngyllgogerychwyrndrobwllllantysiliogogogochensis</name>
    <dbReference type="NCBI Taxonomy" id="2590453"/>
    <lineage>
        <taxon>Bacteria</taxon>
        <taxon>Pseudomonadati</taxon>
        <taxon>Myxococcota</taxon>
        <taxon>Myxococcia</taxon>
        <taxon>Myxococcales</taxon>
        <taxon>Cystobacterineae</taxon>
        <taxon>Myxococcaceae</taxon>
        <taxon>Myxococcus</taxon>
    </lineage>
</organism>
<proteinExistence type="predicted"/>
<dbReference type="EMBL" id="VIFM01000562">
    <property type="protein sequence ID" value="TQF08544.1"/>
    <property type="molecule type" value="Genomic_DNA"/>
</dbReference>
<feature type="compositionally biased region" description="Basic and acidic residues" evidence="1">
    <location>
        <begin position="97"/>
        <end position="107"/>
    </location>
</feature>
<gene>
    <name evidence="2" type="ORF">FJV41_49345</name>
</gene>
<keyword evidence="3" id="KW-1185">Reference proteome</keyword>
<comment type="caution">
    <text evidence="2">The sequence shown here is derived from an EMBL/GenBank/DDBJ whole genome shotgun (WGS) entry which is preliminary data.</text>
</comment>
<dbReference type="Proteomes" id="UP000315369">
    <property type="component" value="Unassembled WGS sequence"/>
</dbReference>
<evidence type="ECO:0000256" key="1">
    <source>
        <dbReference type="SAM" id="MobiDB-lite"/>
    </source>
</evidence>